<dbReference type="EMBL" id="FP236843">
    <property type="protein sequence ID" value="CAX61724.1"/>
    <property type="molecule type" value="Genomic_DNA"/>
</dbReference>
<dbReference type="Pfam" id="PF25319">
    <property type="entry name" value="HofO"/>
    <property type="match status" value="1"/>
</dbReference>
<evidence type="ECO:0000259" key="2">
    <source>
        <dbReference type="Pfam" id="PF25319"/>
    </source>
</evidence>
<dbReference type="RefSeq" id="WP_013204196.1">
    <property type="nucleotide sequence ID" value="NC_014306.1"/>
</dbReference>
<gene>
    <name evidence="3" type="ordered locus">EbC_41930</name>
</gene>
<keyword evidence="1" id="KW-0472">Membrane</keyword>
<dbReference type="AlphaFoldDB" id="D8MY17"/>
<organism evidence="4">
    <name type="scientific">Erwinia billingiae (strain Eb661)</name>
    <dbReference type="NCBI Taxonomy" id="634500"/>
    <lineage>
        <taxon>Bacteria</taxon>
        <taxon>Pseudomonadati</taxon>
        <taxon>Pseudomonadota</taxon>
        <taxon>Gammaproteobacteria</taxon>
        <taxon>Enterobacterales</taxon>
        <taxon>Erwiniaceae</taxon>
        <taxon>Erwinia</taxon>
    </lineage>
</organism>
<dbReference type="InterPro" id="IPR057522">
    <property type="entry name" value="HofO_C"/>
</dbReference>
<feature type="transmembrane region" description="Helical" evidence="1">
    <location>
        <begin position="13"/>
        <end position="35"/>
    </location>
</feature>
<name>D8MY17_ERWBE</name>
<evidence type="ECO:0000313" key="4">
    <source>
        <dbReference type="Proteomes" id="UP000008793"/>
    </source>
</evidence>
<dbReference type="GeneID" id="90514521"/>
<evidence type="ECO:0000256" key="1">
    <source>
        <dbReference type="SAM" id="Phobius"/>
    </source>
</evidence>
<dbReference type="HOGENOM" id="CLU_117126_0_0_6"/>
<keyword evidence="4" id="KW-1185">Reference proteome</keyword>
<keyword evidence="1" id="KW-0812">Transmembrane</keyword>
<feature type="domain" description="DNA utilization protein HofO C-terminal" evidence="2">
    <location>
        <begin position="92"/>
        <end position="164"/>
    </location>
</feature>
<keyword evidence="1" id="KW-1133">Transmembrane helix</keyword>
<dbReference type="Proteomes" id="UP000008793">
    <property type="component" value="Chromosome"/>
</dbReference>
<sequence>MNSAWSRWLSLPVWVQGSLLCMAVCASALCVWHLWTAPADQQAIKLLAQHRLQSSRYQLLVQRLMASGSFVSAREEIAQLQQALQPEQKTAFSLLTLTQISGGELADWQPSRQGGSLTLDVSWPQVESLFGYLSTLPAGVTLSSFTLKPEHAQLRFHLTLALNHED</sequence>
<proteinExistence type="predicted"/>
<dbReference type="STRING" id="634500.EbC_41930"/>
<evidence type="ECO:0000313" key="3">
    <source>
        <dbReference type="EMBL" id="CAX61724.1"/>
    </source>
</evidence>
<protein>
    <recommendedName>
        <fullName evidence="2">DNA utilization protein HofO C-terminal domain-containing protein</fullName>
    </recommendedName>
</protein>
<dbReference type="KEGG" id="ebi:EbC_41930"/>
<accession>D8MY17</accession>
<dbReference type="eggNOG" id="ENOG5031MW2">
    <property type="taxonomic scope" value="Bacteria"/>
</dbReference>
<reference evidence="3 4" key="1">
    <citation type="journal article" date="2010" name="BMC Genomics">
        <title>Genome comparison of the epiphytic bacteria Erwinia billingiae and E. tasmaniensis with the pear pathogen E. pyrifoliae.</title>
        <authorList>
            <person name="Kube M."/>
            <person name="Migdoll A.M."/>
            <person name="Gehring I."/>
            <person name="Heitmann K."/>
            <person name="Mayer Y."/>
            <person name="Kuhl H."/>
            <person name="Knaust F."/>
            <person name="Geider K."/>
            <person name="Reinhardt R."/>
        </authorList>
    </citation>
    <scope>NUCLEOTIDE SEQUENCE [LARGE SCALE GENOMIC DNA]</scope>
    <source>
        <strain evidence="3 4">Eb661</strain>
    </source>
</reference>